<dbReference type="OrthoDB" id="5319597at2759"/>
<gene>
    <name evidence="2" type="ORF">HETSPECPRED_010378</name>
</gene>
<evidence type="ECO:0000256" key="1">
    <source>
        <dbReference type="SAM" id="SignalP"/>
    </source>
</evidence>
<name>A0A8H3G8J9_9LECA</name>
<dbReference type="Proteomes" id="UP000664521">
    <property type="component" value="Unassembled WGS sequence"/>
</dbReference>
<accession>A0A8H3G8J9</accession>
<reference evidence="2" key="1">
    <citation type="submission" date="2021-03" db="EMBL/GenBank/DDBJ databases">
        <authorList>
            <person name="Tagirdzhanova G."/>
        </authorList>
    </citation>
    <scope>NUCLEOTIDE SEQUENCE</scope>
</reference>
<dbReference type="EMBL" id="CAJPDS010000092">
    <property type="protein sequence ID" value="CAF9936557.1"/>
    <property type="molecule type" value="Genomic_DNA"/>
</dbReference>
<evidence type="ECO:0000313" key="2">
    <source>
        <dbReference type="EMBL" id="CAF9936557.1"/>
    </source>
</evidence>
<sequence>MKLLSPLFTFTLLSLTFMTDAVFVQLEYPTPAGVDRATYTVRAEHCNNLQPGHCCRTRIPAVSPDFRVAIFKDLGALDIAAVWQGDPVPNGCSGRVASSKNGPGTWRFNGAVGPGTDGVIVAGASYVRLSQSISAERATRPMREAQGILAMITGGEGWISEIAPPSLQREALRMASVLRRMLLTGGSLDPIGPSGSRPRKRSEYKRRVVLRNEQGVAFLQPPPRIQWPDLIIVNGTNYTEESVGSPVYKSTDGGVLRFADHL</sequence>
<comment type="caution">
    <text evidence="2">The sequence shown here is derived from an EMBL/GenBank/DDBJ whole genome shotgun (WGS) entry which is preliminary data.</text>
</comment>
<keyword evidence="1" id="KW-0732">Signal</keyword>
<proteinExistence type="predicted"/>
<evidence type="ECO:0000313" key="3">
    <source>
        <dbReference type="Proteomes" id="UP000664521"/>
    </source>
</evidence>
<organism evidence="2 3">
    <name type="scientific">Heterodermia speciosa</name>
    <dbReference type="NCBI Taxonomy" id="116794"/>
    <lineage>
        <taxon>Eukaryota</taxon>
        <taxon>Fungi</taxon>
        <taxon>Dikarya</taxon>
        <taxon>Ascomycota</taxon>
        <taxon>Pezizomycotina</taxon>
        <taxon>Lecanoromycetes</taxon>
        <taxon>OSLEUM clade</taxon>
        <taxon>Lecanoromycetidae</taxon>
        <taxon>Caliciales</taxon>
        <taxon>Physciaceae</taxon>
        <taxon>Heterodermia</taxon>
    </lineage>
</organism>
<feature type="chain" id="PRO_5034619207" evidence="1">
    <location>
        <begin position="22"/>
        <end position="262"/>
    </location>
</feature>
<protein>
    <submittedName>
        <fullName evidence="2">Uncharacterized protein</fullName>
    </submittedName>
</protein>
<keyword evidence="3" id="KW-1185">Reference proteome</keyword>
<feature type="signal peptide" evidence="1">
    <location>
        <begin position="1"/>
        <end position="21"/>
    </location>
</feature>
<dbReference type="AlphaFoldDB" id="A0A8H3G8J9"/>